<dbReference type="InterPro" id="IPR003709">
    <property type="entry name" value="VanY-like_core_dom"/>
</dbReference>
<feature type="region of interest" description="Disordered" evidence="2">
    <location>
        <begin position="1"/>
        <end position="22"/>
    </location>
</feature>
<reference evidence="4 5" key="1">
    <citation type="submission" date="2017-06" db="EMBL/GenBank/DDBJ databases">
        <authorList>
            <consortium name="Pathogen Informatics"/>
        </authorList>
    </citation>
    <scope>NUCLEOTIDE SEQUENCE [LARGE SCALE GENOMIC DNA]</scope>
    <source>
        <strain evidence="4 5">NCTC13039</strain>
    </source>
</reference>
<dbReference type="Pfam" id="PF02557">
    <property type="entry name" value="VanY"/>
    <property type="match status" value="1"/>
</dbReference>
<dbReference type="Proteomes" id="UP000242637">
    <property type="component" value="Chromosome 1"/>
</dbReference>
<name>A0A239VLK9_9MICO</name>
<dbReference type="GO" id="GO:0006508">
    <property type="term" value="P:proteolysis"/>
    <property type="evidence" value="ECO:0007669"/>
    <property type="project" value="InterPro"/>
</dbReference>
<dbReference type="KEGG" id="dco:SAMEA4475696_1693"/>
<protein>
    <submittedName>
        <fullName evidence="4">D-alanyl-D-alanine carboxypeptidase</fullName>
    </submittedName>
</protein>
<dbReference type="RefSeq" id="WP_051277041.1">
    <property type="nucleotide sequence ID" value="NZ_LT906453.1"/>
</dbReference>
<dbReference type="CDD" id="cd14814">
    <property type="entry name" value="Peptidase_M15"/>
    <property type="match status" value="1"/>
</dbReference>
<feature type="domain" description="D-alanyl-D-alanine carboxypeptidase-like core" evidence="3">
    <location>
        <begin position="321"/>
        <end position="430"/>
    </location>
</feature>
<organism evidence="4 5">
    <name type="scientific">Dermatophilus congolensis</name>
    <dbReference type="NCBI Taxonomy" id="1863"/>
    <lineage>
        <taxon>Bacteria</taxon>
        <taxon>Bacillati</taxon>
        <taxon>Actinomycetota</taxon>
        <taxon>Actinomycetes</taxon>
        <taxon>Micrococcales</taxon>
        <taxon>Dermatophilaceae</taxon>
        <taxon>Dermatophilus</taxon>
    </lineage>
</organism>
<dbReference type="SUPFAM" id="SSF55166">
    <property type="entry name" value="Hedgehog/DD-peptidase"/>
    <property type="match status" value="1"/>
</dbReference>
<evidence type="ECO:0000259" key="3">
    <source>
        <dbReference type="Pfam" id="PF02557"/>
    </source>
</evidence>
<dbReference type="Gene3D" id="3.30.1380.10">
    <property type="match status" value="1"/>
</dbReference>
<keyword evidence="4" id="KW-0378">Hydrolase</keyword>
<dbReference type="InterPro" id="IPR052179">
    <property type="entry name" value="DD-CPase-like"/>
</dbReference>
<feature type="region of interest" description="Disordered" evidence="2">
    <location>
        <begin position="43"/>
        <end position="69"/>
    </location>
</feature>
<feature type="coiled-coil region" evidence="1">
    <location>
        <begin position="72"/>
        <end position="141"/>
    </location>
</feature>
<evidence type="ECO:0000256" key="1">
    <source>
        <dbReference type="SAM" id="Coils"/>
    </source>
</evidence>
<keyword evidence="1" id="KW-0175">Coiled coil</keyword>
<dbReference type="InterPro" id="IPR009045">
    <property type="entry name" value="Zn_M74/Hedgehog-like"/>
</dbReference>
<evidence type="ECO:0000313" key="5">
    <source>
        <dbReference type="Proteomes" id="UP000242637"/>
    </source>
</evidence>
<accession>A0A239VLK9</accession>
<keyword evidence="5" id="KW-1185">Reference proteome</keyword>
<dbReference type="PANTHER" id="PTHR34385">
    <property type="entry name" value="D-ALANYL-D-ALANINE CARBOXYPEPTIDASE"/>
    <property type="match status" value="1"/>
</dbReference>
<dbReference type="EMBL" id="LT906453">
    <property type="protein sequence ID" value="SNV22952.1"/>
    <property type="molecule type" value="Genomic_DNA"/>
</dbReference>
<sequence>MTHSSRTHTTTHATGTHSRAHATTWAQRITTSVALAILATSTAPAPATAETTTPQTAQTGTPGADERGPLNKNEVAAQLAQAEKLRTQLAQQNAQLAAASQRLDAAAAAATTAMEKYAYAKRALEAAISTEKTEREKLRQLSQHVTDAKRDVEAMAIDAYTNGNGPLADLAAIIKVATGTRDQLSAATLSAYLADIRNSQREHYTSLAQRQQTAATAAATARITREKATTAAATAKAAADATVATHQAAATALAAQVAATRGKIAATESTPTDAAAAAALAQREAADALSNSTSCSTNNTTYPNGLFPDSALCPLATAPGHKLRPSAASAFDRMSTAYRKETGNYLCVSDSYRSLAEQVDIRRRKPNLAAVPGQSHHGLGIAIDLCGGIENFGTIAYQWMKQNAPLYGFYHPTWAEPTGSKPEPWHWEYAN</sequence>
<keyword evidence="4" id="KW-0645">Protease</keyword>
<dbReference type="OrthoDB" id="5496837at2"/>
<dbReference type="AlphaFoldDB" id="A0A239VLK9"/>
<dbReference type="GeneID" id="63459892"/>
<dbReference type="STRING" id="1121387.GCA_000429885_00063"/>
<dbReference type="GO" id="GO:0004180">
    <property type="term" value="F:carboxypeptidase activity"/>
    <property type="evidence" value="ECO:0007669"/>
    <property type="project" value="UniProtKB-KW"/>
</dbReference>
<gene>
    <name evidence="4" type="ORF">SAMEA4475696_01693</name>
</gene>
<dbReference type="PANTHER" id="PTHR34385:SF1">
    <property type="entry name" value="PEPTIDOGLYCAN L-ALANYL-D-GLUTAMATE ENDOPEPTIDASE CWLK"/>
    <property type="match status" value="1"/>
</dbReference>
<proteinExistence type="predicted"/>
<evidence type="ECO:0000256" key="2">
    <source>
        <dbReference type="SAM" id="MobiDB-lite"/>
    </source>
</evidence>
<keyword evidence="4" id="KW-0121">Carboxypeptidase</keyword>
<feature type="compositionally biased region" description="Low complexity" evidence="2">
    <location>
        <begin position="43"/>
        <end position="63"/>
    </location>
</feature>
<evidence type="ECO:0000313" key="4">
    <source>
        <dbReference type="EMBL" id="SNV22952.1"/>
    </source>
</evidence>